<proteinExistence type="predicted"/>
<dbReference type="PANTHER" id="PTHR43004:SF6">
    <property type="entry name" value="FAD_NAD(P)-BINDING OXIDOREDUCTASE FAMILY PROTEIN"/>
    <property type="match status" value="1"/>
</dbReference>
<dbReference type="Proteomes" id="UP001295423">
    <property type="component" value="Unassembled WGS sequence"/>
</dbReference>
<dbReference type="Pfam" id="PF01494">
    <property type="entry name" value="FAD_binding_3"/>
    <property type="match status" value="1"/>
</dbReference>
<organism evidence="4 5">
    <name type="scientific">Cylindrotheca closterium</name>
    <dbReference type="NCBI Taxonomy" id="2856"/>
    <lineage>
        <taxon>Eukaryota</taxon>
        <taxon>Sar</taxon>
        <taxon>Stramenopiles</taxon>
        <taxon>Ochrophyta</taxon>
        <taxon>Bacillariophyta</taxon>
        <taxon>Bacillariophyceae</taxon>
        <taxon>Bacillariophycidae</taxon>
        <taxon>Bacillariales</taxon>
        <taxon>Bacillariaceae</taxon>
        <taxon>Cylindrotheca</taxon>
    </lineage>
</organism>
<evidence type="ECO:0000259" key="3">
    <source>
        <dbReference type="Pfam" id="PF01494"/>
    </source>
</evidence>
<dbReference type="EMBL" id="CAKOGP040002047">
    <property type="protein sequence ID" value="CAJ1960114.1"/>
    <property type="molecule type" value="Genomic_DNA"/>
</dbReference>
<dbReference type="GO" id="GO:0016709">
    <property type="term" value="F:oxidoreductase activity, acting on paired donors, with incorporation or reduction of molecular oxygen, NAD(P)H as one donor, and incorporation of one atom of oxygen"/>
    <property type="evidence" value="ECO:0007669"/>
    <property type="project" value="UniProtKB-ARBA"/>
</dbReference>
<keyword evidence="5" id="KW-1185">Reference proteome</keyword>
<feature type="domain" description="FAD-binding" evidence="3">
    <location>
        <begin position="77"/>
        <end position="335"/>
    </location>
</feature>
<evidence type="ECO:0000313" key="5">
    <source>
        <dbReference type="Proteomes" id="UP001295423"/>
    </source>
</evidence>
<dbReference type="PRINTS" id="PR00420">
    <property type="entry name" value="RNGMNOXGNASE"/>
</dbReference>
<dbReference type="InterPro" id="IPR036188">
    <property type="entry name" value="FAD/NAD-bd_sf"/>
</dbReference>
<dbReference type="PANTHER" id="PTHR43004">
    <property type="entry name" value="TRK SYSTEM POTASSIUM UPTAKE PROTEIN"/>
    <property type="match status" value="1"/>
</dbReference>
<dbReference type="Gene3D" id="3.50.50.60">
    <property type="entry name" value="FAD/NAD(P)-binding domain"/>
    <property type="match status" value="2"/>
</dbReference>
<dbReference type="InterPro" id="IPR002938">
    <property type="entry name" value="FAD-bd"/>
</dbReference>
<dbReference type="SUPFAM" id="SSF51905">
    <property type="entry name" value="FAD/NAD(P)-binding domain"/>
    <property type="match status" value="1"/>
</dbReference>
<accession>A0AAD2G2C1</accession>
<dbReference type="InterPro" id="IPR050641">
    <property type="entry name" value="RIFMO-like"/>
</dbReference>
<gene>
    <name evidence="4" type="ORF">CYCCA115_LOCUS18530</name>
</gene>
<dbReference type="AlphaFoldDB" id="A0AAD2G2C1"/>
<evidence type="ECO:0000313" key="4">
    <source>
        <dbReference type="EMBL" id="CAJ1960114.1"/>
    </source>
</evidence>
<sequence length="615" mass="68692">MELLRHSLPSDVYSEIRGAMPPVDEWKSFRFGPDMTSAATMAEVIHPVDRPLHAHTDSNGILLEDGKEPAFGNGEVLELSDCSVGHLAQHTFCRILHDAAAENCQSNSQNSNLLYSDEVTHADWQTDDGSWRIRTKQGKEFHTPVVLAADGAKSWWRNLLNIPMHGETTIQHLINVHFTLTSEEDPFPPAMLYTIFSPQVLAMVVRHSPKEYVMQIPYFHPYQTLKENFTASKVHEMVTAAMGGSHDFEIQSIGPWSMGSLVAEEYFRQNVFLVGDAAHVFPPAGGFGMNTGLQDAHNLAWRLALKKHQDGNTSNNLKKIGQSYQNERQEVASRNAALSVRNYERVLDVMNSCYLNHQHPKVLIQGLDASSFFVPMQVRQKTFQMALETALWPLGQLKSSFDGVFSRHVTKNLRSLLKLGQGLPLLFPNHEIGFRYGDPEEALIDETSDTLANLPKIAIGGLFPHMPVVVDGSAKSAFPRLCELGENTITTRDLPAQLANDECPCPFCLVRISSSSSGEGIQAEDLLTVLQSELGIYIRQVNLKVAIGESIECSTSERTCLNLHLKENDWYGLGDNEKETWVMIRPDGHIASIMHKGDNFTELVEQLITETQQHI</sequence>
<dbReference type="GO" id="GO:0005739">
    <property type="term" value="C:mitochondrion"/>
    <property type="evidence" value="ECO:0007669"/>
    <property type="project" value="TreeGrafter"/>
</dbReference>
<dbReference type="GO" id="GO:0006744">
    <property type="term" value="P:ubiquinone biosynthetic process"/>
    <property type="evidence" value="ECO:0007669"/>
    <property type="project" value="TreeGrafter"/>
</dbReference>
<protein>
    <recommendedName>
        <fullName evidence="3">FAD-binding domain-containing protein</fullName>
    </recommendedName>
</protein>
<name>A0AAD2G2C1_9STRA</name>
<evidence type="ECO:0000256" key="1">
    <source>
        <dbReference type="ARBA" id="ARBA00022630"/>
    </source>
</evidence>
<comment type="caution">
    <text evidence="4">The sequence shown here is derived from an EMBL/GenBank/DDBJ whole genome shotgun (WGS) entry which is preliminary data.</text>
</comment>
<keyword evidence="2" id="KW-0274">FAD</keyword>
<dbReference type="Gene3D" id="3.40.30.120">
    <property type="match status" value="1"/>
</dbReference>
<reference evidence="4" key="1">
    <citation type="submission" date="2023-08" db="EMBL/GenBank/DDBJ databases">
        <authorList>
            <person name="Audoor S."/>
            <person name="Bilcke G."/>
        </authorList>
    </citation>
    <scope>NUCLEOTIDE SEQUENCE</scope>
</reference>
<keyword evidence="1" id="KW-0285">Flavoprotein</keyword>
<evidence type="ECO:0000256" key="2">
    <source>
        <dbReference type="ARBA" id="ARBA00022827"/>
    </source>
</evidence>
<dbReference type="GO" id="GO:0071949">
    <property type="term" value="F:FAD binding"/>
    <property type="evidence" value="ECO:0007669"/>
    <property type="project" value="InterPro"/>
</dbReference>